<sequence>MTDDDREEGFDPEVLPDDAGDPAAAFEALRETVEDLAADLGREMTTIRKGVEAAFEELEKFQQPTDYGPDLGRIVQQLAQVGERLQGVEQSPILRNGPQHYAAALERSGEGLVRTAAQQLERQASDLERTANNLARYISGARARRQQDQWLWGAGAAGLVAGVLLTLFLPRVLPGSVDMAVAATVMDADRWNAGISLMQSGSPGGWRGVVDASNLVRANQEALAACAEAAAKAKKEQRCTVTVAVPSGQER</sequence>
<evidence type="ECO:0000313" key="3">
    <source>
        <dbReference type="EMBL" id="RUM95355.1"/>
    </source>
</evidence>
<dbReference type="Pfam" id="PF19613">
    <property type="entry name" value="DUF6118"/>
    <property type="match status" value="1"/>
</dbReference>
<feature type="transmembrane region" description="Helical" evidence="2">
    <location>
        <begin position="150"/>
        <end position="169"/>
    </location>
</feature>
<dbReference type="Proteomes" id="UP000281647">
    <property type="component" value="Unassembled WGS sequence"/>
</dbReference>
<feature type="compositionally biased region" description="Acidic residues" evidence="1">
    <location>
        <begin position="1"/>
        <end position="20"/>
    </location>
</feature>
<accession>A0A432UZV4</accession>
<dbReference type="OrthoDB" id="7277275at2"/>
<keyword evidence="4" id="KW-1185">Reference proteome</keyword>
<protein>
    <submittedName>
        <fullName evidence="3">Uncharacterized protein</fullName>
    </submittedName>
</protein>
<feature type="region of interest" description="Disordered" evidence="1">
    <location>
        <begin position="1"/>
        <end position="21"/>
    </location>
</feature>
<organism evidence="3 4">
    <name type="scientific">Borborobacter arsenicus</name>
    <dbReference type="NCBI Taxonomy" id="1851146"/>
    <lineage>
        <taxon>Bacteria</taxon>
        <taxon>Pseudomonadati</taxon>
        <taxon>Pseudomonadota</taxon>
        <taxon>Alphaproteobacteria</taxon>
        <taxon>Hyphomicrobiales</taxon>
        <taxon>Phyllobacteriaceae</taxon>
        <taxon>Borborobacter</taxon>
    </lineage>
</organism>
<proteinExistence type="predicted"/>
<evidence type="ECO:0000256" key="1">
    <source>
        <dbReference type="SAM" id="MobiDB-lite"/>
    </source>
</evidence>
<gene>
    <name evidence="3" type="ORF">EET67_23765</name>
</gene>
<dbReference type="AlphaFoldDB" id="A0A432UZV4"/>
<evidence type="ECO:0000256" key="2">
    <source>
        <dbReference type="SAM" id="Phobius"/>
    </source>
</evidence>
<dbReference type="RefSeq" id="WP_128625546.1">
    <property type="nucleotide sequence ID" value="NZ_ML133517.1"/>
</dbReference>
<evidence type="ECO:0000313" key="4">
    <source>
        <dbReference type="Proteomes" id="UP000281647"/>
    </source>
</evidence>
<keyword evidence="2" id="KW-0812">Transmembrane</keyword>
<reference evidence="3 4" key="1">
    <citation type="submission" date="2018-11" db="EMBL/GenBank/DDBJ databases">
        <title>Pseudaminobacter arsenicus sp. nov., an arsenic-resistant bacterium isolated from arsenic-rich aquifers.</title>
        <authorList>
            <person name="Mu Y."/>
        </authorList>
    </citation>
    <scope>NUCLEOTIDE SEQUENCE [LARGE SCALE GENOMIC DNA]</scope>
    <source>
        <strain evidence="3 4">CB3</strain>
    </source>
</reference>
<dbReference type="EMBL" id="RKST01000048">
    <property type="protein sequence ID" value="RUM95355.1"/>
    <property type="molecule type" value="Genomic_DNA"/>
</dbReference>
<dbReference type="InterPro" id="IPR046121">
    <property type="entry name" value="DUF6118"/>
</dbReference>
<comment type="caution">
    <text evidence="3">The sequence shown here is derived from an EMBL/GenBank/DDBJ whole genome shotgun (WGS) entry which is preliminary data.</text>
</comment>
<keyword evidence="2" id="KW-1133">Transmembrane helix</keyword>
<name>A0A432UZV4_9HYPH</name>
<keyword evidence="2" id="KW-0472">Membrane</keyword>